<organism evidence="2 3">
    <name type="scientific">Trichoderma gamsii</name>
    <dbReference type="NCBI Taxonomy" id="398673"/>
    <lineage>
        <taxon>Eukaryota</taxon>
        <taxon>Fungi</taxon>
        <taxon>Dikarya</taxon>
        <taxon>Ascomycota</taxon>
        <taxon>Pezizomycotina</taxon>
        <taxon>Sordariomycetes</taxon>
        <taxon>Hypocreomycetidae</taxon>
        <taxon>Hypocreales</taxon>
        <taxon>Hypocreaceae</taxon>
        <taxon>Trichoderma</taxon>
    </lineage>
</organism>
<reference evidence="2 3" key="1">
    <citation type="journal article" date="2016" name="Genome Announc.">
        <title>Draft Whole-Genome Sequence of Trichoderma gamsii T6085, a Promising Biocontrol Agent of Fusarium Head Blight on Wheat.</title>
        <authorList>
            <person name="Baroncelli R."/>
            <person name="Zapparata A."/>
            <person name="Piaggeschi G."/>
            <person name="Sarrocco S."/>
            <person name="Vannacci G."/>
        </authorList>
    </citation>
    <scope>NUCLEOTIDE SEQUENCE [LARGE SCALE GENOMIC DNA]</scope>
    <source>
        <strain evidence="2 3">T6085</strain>
    </source>
</reference>
<accession>A0A2P4Z980</accession>
<gene>
    <name evidence="2" type="ORF">TGAM01_v210259</name>
</gene>
<name>A0A2P4Z980_9HYPO</name>
<evidence type="ECO:0000256" key="1">
    <source>
        <dbReference type="SAM" id="MobiDB-lite"/>
    </source>
</evidence>
<protein>
    <submittedName>
        <fullName evidence="2">Uncharacterized protein</fullName>
    </submittedName>
</protein>
<dbReference type="Proteomes" id="UP000054821">
    <property type="component" value="Unassembled WGS sequence"/>
</dbReference>
<sequence>MLYTSKRSFGSETPSSHDAPQRTSHTPSSSHRQPLTMRSPSLQLIQPENWAQPNMPTYNTPIFLIHDGSGTTLAYQFLEILGRYTYGIRNPYYYSGKVFEGGISEMAFLYASWIRKTVQDKDFPAKKRNMDGSTSIFLGGWSLGGLLSMEVARQLAVDDVVRVAGILMIDSTFPGVSRPLPTSSVPLVPSFGVPTANKFSGVRFPDVSTRKMLCDDDVSSDDESLPDLSDVSSRDGSSEDESSTDEDEAIMNKIRSKTCMAEAVRMIRQWRLPQWSGRLYDRRPKVVLLRAKNYVPTKEGRTVGMDLNREDPLLGWGDYDEEMFSDVYDVDGHHFNLFEYDKISNMTRTIKKGLDRLEEASQMMMFESW</sequence>
<comment type="caution">
    <text evidence="2">The sequence shown here is derived from an EMBL/GenBank/DDBJ whole genome shotgun (WGS) entry which is preliminary data.</text>
</comment>
<keyword evidence="3" id="KW-1185">Reference proteome</keyword>
<dbReference type="GeneID" id="29989721"/>
<evidence type="ECO:0000313" key="3">
    <source>
        <dbReference type="Proteomes" id="UP000054821"/>
    </source>
</evidence>
<feature type="region of interest" description="Disordered" evidence="1">
    <location>
        <begin position="216"/>
        <end position="252"/>
    </location>
</feature>
<dbReference type="SUPFAM" id="SSF53474">
    <property type="entry name" value="alpha/beta-Hydrolases"/>
    <property type="match status" value="1"/>
</dbReference>
<feature type="region of interest" description="Disordered" evidence="1">
    <location>
        <begin position="1"/>
        <end position="36"/>
    </location>
</feature>
<proteinExistence type="predicted"/>
<dbReference type="EMBL" id="JPDN02000059">
    <property type="protein sequence ID" value="PON20860.1"/>
    <property type="molecule type" value="Genomic_DNA"/>
</dbReference>
<feature type="compositionally biased region" description="Acidic residues" evidence="1">
    <location>
        <begin position="238"/>
        <end position="249"/>
    </location>
</feature>
<dbReference type="STRING" id="398673.A0A2P4Z980"/>
<dbReference type="AlphaFoldDB" id="A0A2P4Z980"/>
<dbReference type="InterPro" id="IPR029058">
    <property type="entry name" value="AB_hydrolase_fold"/>
</dbReference>
<evidence type="ECO:0000313" key="2">
    <source>
        <dbReference type="EMBL" id="PON20860.1"/>
    </source>
</evidence>
<dbReference type="RefSeq" id="XP_018657147.1">
    <property type="nucleotide sequence ID" value="XM_018809638.1"/>
</dbReference>
<feature type="compositionally biased region" description="Acidic residues" evidence="1">
    <location>
        <begin position="216"/>
        <end position="225"/>
    </location>
</feature>
<dbReference type="Gene3D" id="3.40.50.1820">
    <property type="entry name" value="alpha/beta hydrolase"/>
    <property type="match status" value="1"/>
</dbReference>